<comment type="caution">
    <text evidence="1">The sequence shown here is derived from an EMBL/GenBank/DDBJ whole genome shotgun (WGS) entry which is preliminary data.</text>
</comment>
<dbReference type="Proteomes" id="UP000002941">
    <property type="component" value="Unassembled WGS sequence"/>
</dbReference>
<organism evidence="1 2">
    <name type="scientific">Actinomyces massiliensis F0489</name>
    <dbReference type="NCBI Taxonomy" id="1125718"/>
    <lineage>
        <taxon>Bacteria</taxon>
        <taxon>Bacillati</taxon>
        <taxon>Actinomycetota</taxon>
        <taxon>Actinomycetes</taxon>
        <taxon>Actinomycetales</taxon>
        <taxon>Actinomycetaceae</taxon>
        <taxon>Actinomyces</taxon>
    </lineage>
</organism>
<keyword evidence="2" id="KW-1185">Reference proteome</keyword>
<protein>
    <submittedName>
        <fullName evidence="1">Uncharacterized protein</fullName>
    </submittedName>
</protein>
<evidence type="ECO:0000313" key="1">
    <source>
        <dbReference type="EMBL" id="EJF35694.1"/>
    </source>
</evidence>
<reference evidence="1 2" key="1">
    <citation type="submission" date="2012-05" db="EMBL/GenBank/DDBJ databases">
        <authorList>
            <person name="Harkins D.M."/>
            <person name="Madupu R."/>
            <person name="Durkin A.S."/>
            <person name="Torralba M."/>
            <person name="Methe B."/>
            <person name="Sutton G.G."/>
            <person name="Nelson K.E."/>
        </authorList>
    </citation>
    <scope>NUCLEOTIDE SEQUENCE [LARGE SCALE GENOMIC DNA]</scope>
    <source>
        <strain evidence="1 2">F0489</strain>
    </source>
</reference>
<accession>J0MNB2</accession>
<evidence type="ECO:0000313" key="2">
    <source>
        <dbReference type="Proteomes" id="UP000002941"/>
    </source>
</evidence>
<dbReference type="AlphaFoldDB" id="J0MNB2"/>
<name>J0MNB2_9ACTO</name>
<sequence length="102" mass="11032">MNEVAQDAVLRVVQGCLRSRQSTDEQRAAAILLLDRVGNQPAIALARDRDESILASIEANSSTLVLDALGRRAELTVTLPSGDVIDVNPFQKAFWELASAND</sequence>
<gene>
    <name evidence="1" type="ORF">HMPREF1318_1272</name>
</gene>
<proteinExistence type="predicted"/>
<dbReference type="EMBL" id="AKFT01000226">
    <property type="protein sequence ID" value="EJF35694.1"/>
    <property type="molecule type" value="Genomic_DNA"/>
</dbReference>